<dbReference type="FunFam" id="3.90.70.10:FF:000001">
    <property type="entry name" value="Calpain-1 catalytic subunit"/>
    <property type="match status" value="1"/>
</dbReference>
<sequence length="911" mass="103584">MDELKGFLKQTGREFLNAAGTAFTDAAKDVVGNVINEIFVKKESETKRFLPSIKNMRVKKNNFVVPEEVQIPSITVSLNSSRVDLEPDLIEEVLQKLDLTKQENVANLTKTHFYNSVVNLAEKSPIFPHIDDEKDKKSLLNLKIQSETSKENEKPKRKMTFDGLPIYNLGERASGLRPHGEVQDYSLIKQQCLSSGSLFEDPLFPATDESLMFSRRPDRNIEWLRPSEISDDPQFFVEGYSRFDVQQGELGDCWLLAAAANLTQDSNLFFRVVPVDNSFEDGYCGVFHFCFWQYGKWIDVVIDDRLPTALLEKAYAKLHGSYEALKGGTTCEAMEDFTGGVTEWYELKEAPPNLFNILAKGMERNSMMGCSIEADPYVTEAETPQGLIRGHAYSITKVQLMDIVTPRTSGKIPMIRLRNPWGNEAEWNGPWSDQSPEWRYIQEHVKMEIGLTFDRDGEFWMSFQDFLNHFDRVEICNLSPDSLTEEQQNSGKRKWEMSVFEGEWTSGVTAGGCRNFLDTFWSNPQYIVSLEDPDEEDDDGKCTIICALMQKNRRSKRNMGMECLTIGFAIYHLTERDMYTKPQPVSFFKYRASVARSPHFINTREVSAQGEFLIRVFSETKNHMEENDDHVGYGDVDDRVTPSLPMPKPADPQRAALERLFRDIAGPDMEVDWVELKRILDHSMRDGKVFNTCADIFVWKLSKYLPRAGSVMNGINQQPVNATMTDDGGGGNLFALLCGPFCKGTPFEEMLGLNEQNQPQPNGNISNVHPITSQVLYESGGFSKDVCRSMVAMLDADQSGKLGFEEFEALLTDIAKWKAVFKLYDKEGSGRMQAFELRQALNSAGYRLNNRILNALAHRYGSRDGTIAFDDFIMCAVKIKTYIDIFKERDTEGTNTATFSMDDWIEKTIYS</sequence>
<evidence type="ECO:0000313" key="13">
    <source>
        <dbReference type="Proteomes" id="UP000015102"/>
    </source>
</evidence>
<dbReference type="SMART" id="SM00230">
    <property type="entry name" value="CysPc"/>
    <property type="match status" value="1"/>
</dbReference>
<evidence type="ECO:0000256" key="9">
    <source>
        <dbReference type="PROSITE-ProRule" id="PRU00239"/>
    </source>
</evidence>
<comment type="similarity">
    <text evidence="2">Belongs to the peptidase C2 family.</text>
</comment>
<dbReference type="GO" id="GO:0005737">
    <property type="term" value="C:cytoplasm"/>
    <property type="evidence" value="ECO:0007669"/>
    <property type="project" value="UniProtKB-SubCell"/>
</dbReference>
<dbReference type="SMART" id="SM00720">
    <property type="entry name" value="calpain_III"/>
    <property type="match status" value="1"/>
</dbReference>
<evidence type="ECO:0000313" key="12">
    <source>
        <dbReference type="EnsemblMetazoa" id="MESCA005832-PA"/>
    </source>
</evidence>
<evidence type="ECO:0000256" key="5">
    <source>
        <dbReference type="ARBA" id="ARBA00022801"/>
    </source>
</evidence>
<comment type="subcellular location">
    <subcellularLocation>
        <location evidence="1">Cytoplasm</location>
    </subcellularLocation>
</comment>
<evidence type="ECO:0000256" key="4">
    <source>
        <dbReference type="ARBA" id="ARBA00022670"/>
    </source>
</evidence>
<protein>
    <recommendedName>
        <fullName evidence="14">Calpain catalytic domain-containing protein</fullName>
    </recommendedName>
</protein>
<evidence type="ECO:0000256" key="6">
    <source>
        <dbReference type="ARBA" id="ARBA00022807"/>
    </source>
</evidence>
<dbReference type="Gene3D" id="1.10.238.10">
    <property type="entry name" value="EF-hand"/>
    <property type="match status" value="1"/>
</dbReference>
<dbReference type="STRING" id="36166.T1GQC8"/>
<feature type="domain" description="Calpain catalytic" evidence="10">
    <location>
        <begin position="198"/>
        <end position="479"/>
    </location>
</feature>
<dbReference type="HOGENOM" id="CLU_010982_0_1_1"/>
<dbReference type="PROSITE" id="PS50222">
    <property type="entry name" value="EF_HAND_2"/>
    <property type="match status" value="1"/>
</dbReference>
<dbReference type="InterPro" id="IPR022683">
    <property type="entry name" value="Calpain_III"/>
</dbReference>
<dbReference type="InterPro" id="IPR038765">
    <property type="entry name" value="Papain-like_cys_pep_sf"/>
</dbReference>
<dbReference type="PRINTS" id="PR00704">
    <property type="entry name" value="CALPAIN"/>
</dbReference>
<reference evidence="13" key="1">
    <citation type="submission" date="2013-02" db="EMBL/GenBank/DDBJ databases">
        <authorList>
            <person name="Hughes D."/>
        </authorList>
    </citation>
    <scope>NUCLEOTIDE SEQUENCE</scope>
    <source>
        <strain>Durham</strain>
        <strain evidence="13">NC isolate 2 -- Noor lab</strain>
    </source>
</reference>
<keyword evidence="13" id="KW-1185">Reference proteome</keyword>
<keyword evidence="3" id="KW-0963">Cytoplasm</keyword>
<evidence type="ECO:0000256" key="8">
    <source>
        <dbReference type="PIRSR" id="PIRSR622684-1"/>
    </source>
</evidence>
<dbReference type="SUPFAM" id="SSF54001">
    <property type="entry name" value="Cysteine proteinases"/>
    <property type="match status" value="1"/>
</dbReference>
<feature type="active site" evidence="8 9">
    <location>
        <position position="391"/>
    </location>
</feature>
<feature type="active site" evidence="8 9">
    <location>
        <position position="253"/>
    </location>
</feature>
<feature type="domain" description="EF-hand" evidence="11">
    <location>
        <begin position="812"/>
        <end position="847"/>
    </location>
</feature>
<keyword evidence="6 9" id="KW-0788">Thiol protease</keyword>
<keyword evidence="5 9" id="KW-0378">Hydrolase</keyword>
<dbReference type="SMART" id="SM00054">
    <property type="entry name" value="EFh"/>
    <property type="match status" value="2"/>
</dbReference>
<dbReference type="AlphaFoldDB" id="T1GQC8"/>
<evidence type="ECO:0000256" key="2">
    <source>
        <dbReference type="ARBA" id="ARBA00007623"/>
    </source>
</evidence>
<dbReference type="CDD" id="cd00044">
    <property type="entry name" value="CysPc"/>
    <property type="match status" value="1"/>
</dbReference>
<feature type="active site" evidence="8 9">
    <location>
        <position position="419"/>
    </location>
</feature>
<dbReference type="InterPro" id="IPR022684">
    <property type="entry name" value="Calpain_cysteine_protease"/>
</dbReference>
<evidence type="ECO:0000256" key="1">
    <source>
        <dbReference type="ARBA" id="ARBA00004496"/>
    </source>
</evidence>
<dbReference type="PROSITE" id="PS50203">
    <property type="entry name" value="CALPAIN_CAT"/>
    <property type="match status" value="1"/>
</dbReference>
<dbReference type="InterPro" id="IPR000169">
    <property type="entry name" value="Pept_cys_AS"/>
</dbReference>
<dbReference type="EMBL" id="CAQQ02023204">
    <property type="status" value="NOT_ANNOTATED_CDS"/>
    <property type="molecule type" value="Genomic_DNA"/>
</dbReference>
<organism evidence="12 13">
    <name type="scientific">Megaselia scalaris</name>
    <name type="common">Humpbacked fly</name>
    <name type="synonym">Phora scalaris</name>
    <dbReference type="NCBI Taxonomy" id="36166"/>
    <lineage>
        <taxon>Eukaryota</taxon>
        <taxon>Metazoa</taxon>
        <taxon>Ecdysozoa</taxon>
        <taxon>Arthropoda</taxon>
        <taxon>Hexapoda</taxon>
        <taxon>Insecta</taxon>
        <taxon>Pterygota</taxon>
        <taxon>Neoptera</taxon>
        <taxon>Endopterygota</taxon>
        <taxon>Diptera</taxon>
        <taxon>Brachycera</taxon>
        <taxon>Muscomorpha</taxon>
        <taxon>Platypezoidea</taxon>
        <taxon>Phoridae</taxon>
        <taxon>Megaseliini</taxon>
        <taxon>Megaselia</taxon>
    </lineage>
</organism>
<dbReference type="InterPro" id="IPR033883">
    <property type="entry name" value="C2_III"/>
</dbReference>
<dbReference type="GO" id="GO:0005509">
    <property type="term" value="F:calcium ion binding"/>
    <property type="evidence" value="ECO:0007669"/>
    <property type="project" value="InterPro"/>
</dbReference>
<dbReference type="InterPro" id="IPR011992">
    <property type="entry name" value="EF-hand-dom_pair"/>
</dbReference>
<evidence type="ECO:0008006" key="14">
    <source>
        <dbReference type="Google" id="ProtNLM"/>
    </source>
</evidence>
<dbReference type="Pfam" id="PF01067">
    <property type="entry name" value="Calpain_III"/>
    <property type="match status" value="1"/>
</dbReference>
<dbReference type="Pfam" id="PF00648">
    <property type="entry name" value="Peptidase_C2"/>
    <property type="match status" value="1"/>
</dbReference>
<dbReference type="Gene3D" id="3.90.70.10">
    <property type="entry name" value="Cysteine proteinases"/>
    <property type="match status" value="1"/>
</dbReference>
<evidence type="ECO:0000256" key="7">
    <source>
        <dbReference type="ARBA" id="ARBA00022813"/>
    </source>
</evidence>
<evidence type="ECO:0000256" key="3">
    <source>
        <dbReference type="ARBA" id="ARBA00022490"/>
    </source>
</evidence>
<dbReference type="EnsemblMetazoa" id="MESCA005832-RA">
    <property type="protein sequence ID" value="MESCA005832-PA"/>
    <property type="gene ID" value="MESCA005832"/>
</dbReference>
<dbReference type="PROSITE" id="PS00139">
    <property type="entry name" value="THIOL_PROTEASE_CYS"/>
    <property type="match status" value="1"/>
</dbReference>
<reference evidence="12" key="2">
    <citation type="submission" date="2015-06" db="UniProtKB">
        <authorList>
            <consortium name="EnsemblMetazoa"/>
        </authorList>
    </citation>
    <scope>IDENTIFICATION</scope>
</reference>
<accession>T1GQC8</accession>
<evidence type="ECO:0000259" key="11">
    <source>
        <dbReference type="PROSITE" id="PS50222"/>
    </source>
</evidence>
<dbReference type="CDD" id="cd00214">
    <property type="entry name" value="Calpain_III"/>
    <property type="match status" value="1"/>
</dbReference>
<dbReference type="InterPro" id="IPR002048">
    <property type="entry name" value="EF_hand_dom"/>
</dbReference>
<dbReference type="PANTHER" id="PTHR10183">
    <property type="entry name" value="CALPAIN"/>
    <property type="match status" value="1"/>
</dbReference>
<evidence type="ECO:0000259" key="10">
    <source>
        <dbReference type="PROSITE" id="PS50203"/>
    </source>
</evidence>
<name>T1GQC8_MEGSC</name>
<keyword evidence="4 9" id="KW-0645">Protease</keyword>
<dbReference type="InterPro" id="IPR001300">
    <property type="entry name" value="Peptidase_C2_calpain_cat"/>
</dbReference>
<dbReference type="EMBL" id="CAQQ02023202">
    <property type="status" value="NOT_ANNOTATED_CDS"/>
    <property type="molecule type" value="Genomic_DNA"/>
</dbReference>
<dbReference type="Gene3D" id="2.60.120.380">
    <property type="match status" value="1"/>
</dbReference>
<dbReference type="GO" id="GO:0004198">
    <property type="term" value="F:calcium-dependent cysteine-type endopeptidase activity"/>
    <property type="evidence" value="ECO:0007669"/>
    <property type="project" value="InterPro"/>
</dbReference>
<dbReference type="OMA" id="EMNLMEW"/>
<dbReference type="InterPro" id="IPR022682">
    <property type="entry name" value="Calpain_domain_III"/>
</dbReference>
<dbReference type="EMBL" id="CAQQ02023205">
    <property type="status" value="NOT_ANNOTATED_CDS"/>
    <property type="molecule type" value="Genomic_DNA"/>
</dbReference>
<dbReference type="FunFam" id="1.10.238.10:FF:000241">
    <property type="entry name" value="Calpain-A, isoform C"/>
    <property type="match status" value="1"/>
</dbReference>
<dbReference type="SUPFAM" id="SSF49758">
    <property type="entry name" value="Calpain large subunit, middle domain (domain III)"/>
    <property type="match status" value="1"/>
</dbReference>
<dbReference type="CDD" id="cd16196">
    <property type="entry name" value="EFh_PEF_CalpA_B"/>
    <property type="match status" value="1"/>
</dbReference>
<dbReference type="Proteomes" id="UP000015102">
    <property type="component" value="Unassembled WGS sequence"/>
</dbReference>
<dbReference type="InterPro" id="IPR036213">
    <property type="entry name" value="Calpain_III_sf"/>
</dbReference>
<dbReference type="EMBL" id="CAQQ02023203">
    <property type="status" value="NOT_ANNOTATED_CDS"/>
    <property type="molecule type" value="Genomic_DNA"/>
</dbReference>
<dbReference type="PANTHER" id="PTHR10183:SF433">
    <property type="entry name" value="CALPAIN-A-RELATED"/>
    <property type="match status" value="1"/>
</dbReference>
<dbReference type="GO" id="GO:0006508">
    <property type="term" value="P:proteolysis"/>
    <property type="evidence" value="ECO:0007669"/>
    <property type="project" value="UniProtKB-KW"/>
</dbReference>
<keyword evidence="7" id="KW-0068">Autocatalytic cleavage</keyword>
<dbReference type="SUPFAM" id="SSF47473">
    <property type="entry name" value="EF-hand"/>
    <property type="match status" value="1"/>
</dbReference>
<proteinExistence type="inferred from homology"/>